<evidence type="ECO:0000256" key="1">
    <source>
        <dbReference type="SAM" id="MobiDB-lite"/>
    </source>
</evidence>
<accession>A0ABT8S4H2</accession>
<sequence>MNARQVLGVSVLALAGATAFAQTVPAEQWVGAPITTTGGAYSRSAVTADMAASRSMMSAPQEYRVGPADPATGAMSRVEVAADTNLWIRSGMSQVANRDSFDPSSPAYRAQMAAYQRMRSGPEFMAEMQRLQGARMQQTATAPSDAGSAAN</sequence>
<protein>
    <recommendedName>
        <fullName evidence="5">DUF4148 domain-containing protein</fullName>
    </recommendedName>
</protein>
<feature type="chain" id="PRO_5047059396" description="DUF4148 domain-containing protein" evidence="2">
    <location>
        <begin position="22"/>
        <end position="151"/>
    </location>
</feature>
<proteinExistence type="predicted"/>
<keyword evidence="2" id="KW-0732">Signal</keyword>
<comment type="caution">
    <text evidence="3">The sequence shown here is derived from an EMBL/GenBank/DDBJ whole genome shotgun (WGS) entry which is preliminary data.</text>
</comment>
<dbReference type="EMBL" id="JAUKVY010000010">
    <property type="protein sequence ID" value="MDO1533819.1"/>
    <property type="molecule type" value="Genomic_DNA"/>
</dbReference>
<gene>
    <name evidence="3" type="ORF">Q2T77_16120</name>
</gene>
<reference evidence="3" key="1">
    <citation type="submission" date="2023-06" db="EMBL/GenBank/DDBJ databases">
        <authorList>
            <person name="Jiang Y."/>
            <person name="Liu Q."/>
        </authorList>
    </citation>
    <scope>NUCLEOTIDE SEQUENCE</scope>
    <source>
        <strain evidence="3">CGMCC 1.12090</strain>
    </source>
</reference>
<feature type="signal peptide" evidence="2">
    <location>
        <begin position="1"/>
        <end position="21"/>
    </location>
</feature>
<dbReference type="RefSeq" id="WP_301810805.1">
    <property type="nucleotide sequence ID" value="NZ_JAUJZH010000010.1"/>
</dbReference>
<evidence type="ECO:0000313" key="3">
    <source>
        <dbReference type="EMBL" id="MDO1533819.1"/>
    </source>
</evidence>
<evidence type="ECO:0008006" key="5">
    <source>
        <dbReference type="Google" id="ProtNLM"/>
    </source>
</evidence>
<name>A0ABT8S4H2_9BURK</name>
<dbReference type="Proteomes" id="UP001169027">
    <property type="component" value="Unassembled WGS sequence"/>
</dbReference>
<keyword evidence="4" id="KW-1185">Reference proteome</keyword>
<feature type="region of interest" description="Disordered" evidence="1">
    <location>
        <begin position="132"/>
        <end position="151"/>
    </location>
</feature>
<evidence type="ECO:0000256" key="2">
    <source>
        <dbReference type="SAM" id="SignalP"/>
    </source>
</evidence>
<organism evidence="3 4">
    <name type="scientific">Variovorax ginsengisoli</name>
    <dbReference type="NCBI Taxonomy" id="363844"/>
    <lineage>
        <taxon>Bacteria</taxon>
        <taxon>Pseudomonadati</taxon>
        <taxon>Pseudomonadota</taxon>
        <taxon>Betaproteobacteria</taxon>
        <taxon>Burkholderiales</taxon>
        <taxon>Comamonadaceae</taxon>
        <taxon>Variovorax</taxon>
    </lineage>
</organism>
<evidence type="ECO:0000313" key="4">
    <source>
        <dbReference type="Proteomes" id="UP001169027"/>
    </source>
</evidence>